<dbReference type="InterPro" id="IPR037208">
    <property type="entry name" value="Spo0E-like_sf"/>
</dbReference>
<dbReference type="PATRIC" id="fig|218284.4.peg.312"/>
<dbReference type="Pfam" id="PF09388">
    <property type="entry name" value="SpoOE-like"/>
    <property type="match status" value="1"/>
</dbReference>
<name>A0A0P6WKS0_9BACI</name>
<evidence type="ECO:0000313" key="1">
    <source>
        <dbReference type="EMBL" id="KPL61331.1"/>
    </source>
</evidence>
<evidence type="ECO:0008006" key="3">
    <source>
        <dbReference type="Google" id="ProtNLM"/>
    </source>
</evidence>
<dbReference type="Proteomes" id="UP000050398">
    <property type="component" value="Unassembled WGS sequence"/>
</dbReference>
<dbReference type="InterPro" id="IPR036638">
    <property type="entry name" value="HLH_DNA-bd_sf"/>
</dbReference>
<protein>
    <recommendedName>
        <fullName evidence="3">Spo0E like sporulation regulatory protein</fullName>
    </recommendedName>
</protein>
<dbReference type="GO" id="GO:0043937">
    <property type="term" value="P:regulation of sporulation"/>
    <property type="evidence" value="ECO:0007669"/>
    <property type="project" value="InterPro"/>
</dbReference>
<evidence type="ECO:0000313" key="2">
    <source>
        <dbReference type="Proteomes" id="UP000050398"/>
    </source>
</evidence>
<accession>A0A0P6WKS0</accession>
<sequence length="81" mass="9275">MGRLFKQKWLLLKINHKRSEMVSMGVNLGLCAEETIKCSQQLDQLLNDYEKCINNSESQSLHESSSELGQYIKSLLKRTAS</sequence>
<dbReference type="RefSeq" id="WP_060670094.1">
    <property type="nucleotide sequence ID" value="NZ_LIXZ01000001.1"/>
</dbReference>
<proteinExistence type="predicted"/>
<reference evidence="1 2" key="1">
    <citation type="submission" date="2015-08" db="EMBL/GenBank/DDBJ databases">
        <title>Draft Genome Sequence of Bacillus vietnamensis UCD-SED5.</title>
        <authorList>
            <person name="Lee R.D."/>
            <person name="Jospin G."/>
            <person name="Lang J.M."/>
            <person name="Coil D.A."/>
            <person name="Eisen J.A."/>
        </authorList>
    </citation>
    <scope>NUCLEOTIDE SEQUENCE [LARGE SCALE GENOMIC DNA]</scope>
    <source>
        <strain evidence="1 2">UCD-SED5</strain>
    </source>
</reference>
<gene>
    <name evidence="1" type="ORF">AM506_01490</name>
</gene>
<dbReference type="OrthoDB" id="2973859at2"/>
<dbReference type="EMBL" id="LIXZ01000001">
    <property type="protein sequence ID" value="KPL61331.1"/>
    <property type="molecule type" value="Genomic_DNA"/>
</dbReference>
<organism evidence="1 2">
    <name type="scientific">Rossellomorea vietnamensis</name>
    <dbReference type="NCBI Taxonomy" id="218284"/>
    <lineage>
        <taxon>Bacteria</taxon>
        <taxon>Bacillati</taxon>
        <taxon>Bacillota</taxon>
        <taxon>Bacilli</taxon>
        <taxon>Bacillales</taxon>
        <taxon>Bacillaceae</taxon>
        <taxon>Rossellomorea</taxon>
    </lineage>
</organism>
<comment type="caution">
    <text evidence="1">The sequence shown here is derived from an EMBL/GenBank/DDBJ whole genome shotgun (WGS) entry which is preliminary data.</text>
</comment>
<dbReference type="GO" id="GO:0046983">
    <property type="term" value="F:protein dimerization activity"/>
    <property type="evidence" value="ECO:0007669"/>
    <property type="project" value="InterPro"/>
</dbReference>
<dbReference type="SUPFAM" id="SSF140500">
    <property type="entry name" value="BAS1536-like"/>
    <property type="match status" value="1"/>
</dbReference>
<dbReference type="Gene3D" id="4.10.280.10">
    <property type="entry name" value="Helix-loop-helix DNA-binding domain"/>
    <property type="match status" value="1"/>
</dbReference>
<dbReference type="AlphaFoldDB" id="A0A0P6WKS0"/>
<dbReference type="InterPro" id="IPR018540">
    <property type="entry name" value="Spo0E-like"/>
</dbReference>